<evidence type="ECO:0000313" key="1">
    <source>
        <dbReference type="EMBL" id="TXC81385.1"/>
    </source>
</evidence>
<gene>
    <name evidence="1" type="ORF">FRX97_05105</name>
</gene>
<dbReference type="AlphaFoldDB" id="A0A5C6VCU0"/>
<keyword evidence="2" id="KW-1185">Reference proteome</keyword>
<name>A0A5C6VCU0_9FLAO</name>
<proteinExistence type="predicted"/>
<dbReference type="RefSeq" id="WP_147014085.1">
    <property type="nucleotide sequence ID" value="NZ_VORB01000004.1"/>
</dbReference>
<dbReference type="EMBL" id="VORB01000004">
    <property type="protein sequence ID" value="TXC81385.1"/>
    <property type="molecule type" value="Genomic_DNA"/>
</dbReference>
<evidence type="ECO:0000313" key="2">
    <source>
        <dbReference type="Proteomes" id="UP000321168"/>
    </source>
</evidence>
<organism evidence="1 2">
    <name type="scientific">Luteibaculum oceani</name>
    <dbReference type="NCBI Taxonomy" id="1294296"/>
    <lineage>
        <taxon>Bacteria</taxon>
        <taxon>Pseudomonadati</taxon>
        <taxon>Bacteroidota</taxon>
        <taxon>Flavobacteriia</taxon>
        <taxon>Flavobacteriales</taxon>
        <taxon>Luteibaculaceae</taxon>
        <taxon>Luteibaculum</taxon>
    </lineage>
</organism>
<dbReference type="Proteomes" id="UP000321168">
    <property type="component" value="Unassembled WGS sequence"/>
</dbReference>
<comment type="caution">
    <text evidence="1">The sequence shown here is derived from an EMBL/GenBank/DDBJ whole genome shotgun (WGS) entry which is preliminary data.</text>
</comment>
<reference evidence="1 2" key="1">
    <citation type="submission" date="2019-08" db="EMBL/GenBank/DDBJ databases">
        <title>Genome of Luteibaculum oceani JCM 18817.</title>
        <authorList>
            <person name="Bowman J.P."/>
        </authorList>
    </citation>
    <scope>NUCLEOTIDE SEQUENCE [LARGE SCALE GENOMIC DNA]</scope>
    <source>
        <strain evidence="1 2">JCM 18817</strain>
    </source>
</reference>
<sequence length="756" mass="86763">MKKKILLMLILGQLCVFQSVSQTKQFLNLSKIERKIESKISDIKEGIKRNVCYKSPAKEGGDDKDKRNIIWYSESFDEKKFQEVIDAKLIIAYDAGLLSRESFVEMKLLAGGKQKDFENDFQNFLVNNPLEEAPDPDAFLDDLLENSLDFTHGVLTPVLVKSWNCQIRKAKNRSPKDKCRYKNEGVSNKGQNKCNKRASSKLHETFPLCDGYYGVFLVTIKSHQKDYPGARCRGKHYRERCNSFFVLIKPTLPPGIEEYSPTPRNAFLCSDGMAELRMDKNVPFQDGICWSDLVDNKVKFPICSPNKYTKQVYTGSGLLYGAQYYRKYTNGCPGQIKGLVNPFIVVPIADLSIPEPLEFSLPICEPGIDTLKVTKFLTTEYSEIKREVLWYKTKDNQGETPFYIGPNYPEFFEKLTSVYYSYRDTYGESSCPPKESDRKKVTVIVLSNLIDYAEDVKLPEHLSFRIEDPRQYNPQPSCFSNSRYFVELDQIDKSQIETNILDNDETEEVVKAHEYSVRVRDAFIKWYRVEEDGTRTPYSLDDEIYEYRNGKYLVCAENAGIDQGDYNTVVTYEGDIMVDIEISDSQGRLTAPVSCPMYFTITRDIQLIKSDWESCASYYSKLPEMLANTVYQAGCNSIEYEMICPDNAHLVEIGIDQQSMDDLLVAVNDLAPNVQLFDSKSSWEQTIGLREPEKSITALNYHLVPAPEYSFEKYVLNIESNVSFFDKVHAQHCAFVFKCRNCDKTAVENIETNLNK</sequence>
<accession>A0A5C6VCU0</accession>
<protein>
    <submittedName>
        <fullName evidence="1">Uncharacterized protein</fullName>
    </submittedName>
</protein>